<keyword evidence="5" id="KW-1185">Reference proteome</keyword>
<evidence type="ECO:0000313" key="4">
    <source>
        <dbReference type="EMBL" id="OWJ76077.1"/>
    </source>
</evidence>
<dbReference type="GO" id="GO:0006096">
    <property type="term" value="P:glycolytic process"/>
    <property type="evidence" value="ECO:0007669"/>
    <property type="project" value="InterPro"/>
</dbReference>
<dbReference type="Proteomes" id="UP000196878">
    <property type="component" value="Unassembled WGS sequence"/>
</dbReference>
<keyword evidence="2 4" id="KW-0418">Kinase</keyword>
<dbReference type="PANTHER" id="PTHR47690:SF1">
    <property type="entry name" value="GLUCOKINASE"/>
    <property type="match status" value="1"/>
</dbReference>
<dbReference type="GO" id="GO:0005829">
    <property type="term" value="C:cytosol"/>
    <property type="evidence" value="ECO:0007669"/>
    <property type="project" value="TreeGrafter"/>
</dbReference>
<dbReference type="AlphaFoldDB" id="A0A212A8H7"/>
<keyword evidence="1" id="KW-0808">Transferase</keyword>
<dbReference type="InterPro" id="IPR043129">
    <property type="entry name" value="ATPase_NBD"/>
</dbReference>
<dbReference type="EMBL" id="NIPW01000031">
    <property type="protein sequence ID" value="OWJ76077.1"/>
    <property type="molecule type" value="Genomic_DNA"/>
</dbReference>
<organism evidence="4 5">
    <name type="scientific">Haematobacter genomosp. 1</name>
    <dbReference type="NCBI Taxonomy" id="366618"/>
    <lineage>
        <taxon>Bacteria</taxon>
        <taxon>Pseudomonadati</taxon>
        <taxon>Pseudomonadota</taxon>
        <taxon>Alphaproteobacteria</taxon>
        <taxon>Rhodobacterales</taxon>
        <taxon>Paracoccaceae</taxon>
        <taxon>Haematobacter</taxon>
    </lineage>
</organism>
<gene>
    <name evidence="4" type="ORF">CDV49_15815</name>
</gene>
<name>A0A212A8H7_9RHOB</name>
<proteinExistence type="inferred from homology"/>
<dbReference type="CDD" id="cd24008">
    <property type="entry name" value="ASKHA_NBD_GLK"/>
    <property type="match status" value="1"/>
</dbReference>
<dbReference type="PANTHER" id="PTHR47690">
    <property type="entry name" value="GLUCOKINASE"/>
    <property type="match status" value="1"/>
</dbReference>
<accession>A0A212A8H7</accession>
<dbReference type="Gene3D" id="3.40.367.20">
    <property type="match status" value="1"/>
</dbReference>
<dbReference type="InterPro" id="IPR050201">
    <property type="entry name" value="Bacterial_glucokinase"/>
</dbReference>
<dbReference type="Pfam" id="PF02685">
    <property type="entry name" value="Glucokinase"/>
    <property type="match status" value="1"/>
</dbReference>
<evidence type="ECO:0000256" key="1">
    <source>
        <dbReference type="ARBA" id="ARBA00022679"/>
    </source>
</evidence>
<evidence type="ECO:0000256" key="2">
    <source>
        <dbReference type="ARBA" id="ARBA00022777"/>
    </source>
</evidence>
<protein>
    <submittedName>
        <fullName evidence="4">Glucokinase</fullName>
    </submittedName>
</protein>
<dbReference type="GO" id="GO:0005536">
    <property type="term" value="F:D-glucose binding"/>
    <property type="evidence" value="ECO:0007669"/>
    <property type="project" value="InterPro"/>
</dbReference>
<sequence>MQTPERIDVVADVGGTNTRVAIARGGRVDAATIRRFANTRHGSLAEVLRQFGADMGLQRCDSACAAIAGPVRDHIGRLTNLDWSADPDLLRDATGAARAAVLNDLVAQGYALDAIPEGEITPVFAGSNAGPGATRLVIGVGTGFNAAAVHETAAGRVVLPSEAGHVTLPVRTEKALSLVRALEGVHGFVGVEDILSGRGVTRIDAWLGHGAPARDTAAIMAALEAGEPRAVEAGRIFVRLLGAVAGDLALIHLPFGGIYLIGGVARAFLPWFDAFGLSDAFREKGRFGPFMADFGLSVIEDDFAALTGCAAYLAATAP</sequence>
<dbReference type="InterPro" id="IPR003836">
    <property type="entry name" value="Glucokinase"/>
</dbReference>
<comment type="similarity">
    <text evidence="3">Belongs to the bacterial glucokinase family.</text>
</comment>
<dbReference type="Gene3D" id="3.30.420.40">
    <property type="match status" value="1"/>
</dbReference>
<evidence type="ECO:0000313" key="5">
    <source>
        <dbReference type="Proteomes" id="UP000196878"/>
    </source>
</evidence>
<dbReference type="GO" id="GO:0005524">
    <property type="term" value="F:ATP binding"/>
    <property type="evidence" value="ECO:0007669"/>
    <property type="project" value="InterPro"/>
</dbReference>
<dbReference type="GO" id="GO:0004340">
    <property type="term" value="F:glucokinase activity"/>
    <property type="evidence" value="ECO:0007669"/>
    <property type="project" value="InterPro"/>
</dbReference>
<dbReference type="SUPFAM" id="SSF53067">
    <property type="entry name" value="Actin-like ATPase domain"/>
    <property type="match status" value="1"/>
</dbReference>
<dbReference type="RefSeq" id="WP_088216378.1">
    <property type="nucleotide sequence ID" value="NZ_NIPW01000031.1"/>
</dbReference>
<reference evidence="4 5" key="1">
    <citation type="submission" date="2016-12" db="EMBL/GenBank/DDBJ databases">
        <title>Comparison of Traditional DNA-DNA Hybridization with In Silico Genomic Analysis.</title>
        <authorList>
            <person name="Nicholson A.C."/>
            <person name="Humrighouse B.W."/>
            <person name="Graziano J."/>
            <person name="Lasker B."/>
            <person name="Whitney A.M."/>
            <person name="Mcquiston J.R."/>
        </authorList>
    </citation>
    <scope>NUCLEOTIDE SEQUENCE [LARGE SCALE GENOMIC DNA]</scope>
    <source>
        <strain evidence="4 5">H2240</strain>
    </source>
</reference>
<evidence type="ECO:0000256" key="3">
    <source>
        <dbReference type="RuleBase" id="RU004046"/>
    </source>
</evidence>
<dbReference type="OrthoDB" id="9800595at2"/>
<comment type="caution">
    <text evidence="4">The sequence shown here is derived from an EMBL/GenBank/DDBJ whole genome shotgun (WGS) entry which is preliminary data.</text>
</comment>